<dbReference type="EMBL" id="KN832875">
    <property type="protein sequence ID" value="KIN02290.1"/>
    <property type="molecule type" value="Genomic_DNA"/>
</dbReference>
<evidence type="ECO:0000259" key="2">
    <source>
        <dbReference type="Pfam" id="PF08588"/>
    </source>
</evidence>
<proteinExistence type="predicted"/>
<dbReference type="AlphaFoldDB" id="A0A0C3HGQ4"/>
<reference evidence="3 4" key="1">
    <citation type="submission" date="2014-04" db="EMBL/GenBank/DDBJ databases">
        <authorList>
            <consortium name="DOE Joint Genome Institute"/>
            <person name="Kuo A."/>
            <person name="Martino E."/>
            <person name="Perotto S."/>
            <person name="Kohler A."/>
            <person name="Nagy L.G."/>
            <person name="Floudas D."/>
            <person name="Copeland A."/>
            <person name="Barry K.W."/>
            <person name="Cichocki N."/>
            <person name="Veneault-Fourrey C."/>
            <person name="LaButti K."/>
            <person name="Lindquist E.A."/>
            <person name="Lipzen A."/>
            <person name="Lundell T."/>
            <person name="Morin E."/>
            <person name="Murat C."/>
            <person name="Sun H."/>
            <person name="Tunlid A."/>
            <person name="Henrissat B."/>
            <person name="Grigoriev I.V."/>
            <person name="Hibbett D.S."/>
            <person name="Martin F."/>
            <person name="Nordberg H.P."/>
            <person name="Cantor M.N."/>
            <person name="Hua S.X."/>
        </authorList>
    </citation>
    <scope>NUCLEOTIDE SEQUENCE [LARGE SCALE GENOMIC DNA]</scope>
    <source>
        <strain evidence="3 4">Zn</strain>
    </source>
</reference>
<dbReference type="InParanoid" id="A0A0C3HGQ4"/>
<organism evidence="3 4">
    <name type="scientific">Oidiodendron maius (strain Zn)</name>
    <dbReference type="NCBI Taxonomy" id="913774"/>
    <lineage>
        <taxon>Eukaryota</taxon>
        <taxon>Fungi</taxon>
        <taxon>Dikarya</taxon>
        <taxon>Ascomycota</taxon>
        <taxon>Pezizomycotina</taxon>
        <taxon>Leotiomycetes</taxon>
        <taxon>Leotiomycetes incertae sedis</taxon>
        <taxon>Myxotrichaceae</taxon>
        <taxon>Oidiodendron</taxon>
    </lineage>
</organism>
<accession>A0A0C3HGQ4</accession>
<feature type="region of interest" description="Disordered" evidence="1">
    <location>
        <begin position="282"/>
        <end position="337"/>
    </location>
</feature>
<dbReference type="STRING" id="913774.A0A0C3HGQ4"/>
<evidence type="ECO:0000256" key="1">
    <source>
        <dbReference type="SAM" id="MobiDB-lite"/>
    </source>
</evidence>
<dbReference type="PANTHER" id="PTHR34826">
    <property type="entry name" value="UPF0590 PROTEIN C409.17C"/>
    <property type="match status" value="1"/>
</dbReference>
<dbReference type="HOGENOM" id="CLU_047849_0_1_1"/>
<dbReference type="PANTHER" id="PTHR34826:SF2">
    <property type="entry name" value="UPF0590 PROTEIN C409.17C"/>
    <property type="match status" value="1"/>
</dbReference>
<feature type="domain" description="Domain of unknown function at the cortex 1" evidence="2">
    <location>
        <begin position="7"/>
        <end position="270"/>
    </location>
</feature>
<gene>
    <name evidence="3" type="ORF">OIDMADRAFT_197413</name>
</gene>
<evidence type="ECO:0000313" key="4">
    <source>
        <dbReference type="Proteomes" id="UP000054321"/>
    </source>
</evidence>
<name>A0A0C3HGQ4_OIDMZ</name>
<sequence>MAHNYILRVTAGPANDPKLHKVVPVNSPVPLSIESDLIDIDLNVRIQNYKGLPRGSPETSAYFDIPPHAKNKDQYSICFRFTLKEGINGNDLVFGNDFDHPIRDRLPPGFGTAFKIVKWAIDPGLDGDPYADEPYLYGPTVSSMNTIYIGPKTGSNIQKSPLYNPEAGLVFDEGGSEEGMEIRRGHEIPDTEAARKRFFLDEENKRNWEWESGRTYAVDFFNPYLDFSDFALRLPGFTLPIMKYWDGQGLRYVLKNRKTNAVLLAVLFTLYLDEDLDEEGNVKPGLDTGLPFDEMDKVRMERDETKSNDSEDGSSKEGSVKGKKTNGIAYDDDDDVD</sequence>
<reference evidence="4" key="2">
    <citation type="submission" date="2015-01" db="EMBL/GenBank/DDBJ databases">
        <title>Evolutionary Origins and Diversification of the Mycorrhizal Mutualists.</title>
        <authorList>
            <consortium name="DOE Joint Genome Institute"/>
            <consortium name="Mycorrhizal Genomics Consortium"/>
            <person name="Kohler A."/>
            <person name="Kuo A."/>
            <person name="Nagy L.G."/>
            <person name="Floudas D."/>
            <person name="Copeland A."/>
            <person name="Barry K.W."/>
            <person name="Cichocki N."/>
            <person name="Veneault-Fourrey C."/>
            <person name="LaButti K."/>
            <person name="Lindquist E.A."/>
            <person name="Lipzen A."/>
            <person name="Lundell T."/>
            <person name="Morin E."/>
            <person name="Murat C."/>
            <person name="Riley R."/>
            <person name="Ohm R."/>
            <person name="Sun H."/>
            <person name="Tunlid A."/>
            <person name="Henrissat B."/>
            <person name="Grigoriev I.V."/>
            <person name="Hibbett D.S."/>
            <person name="Martin F."/>
        </authorList>
    </citation>
    <scope>NUCLEOTIDE SEQUENCE [LARGE SCALE GENOMIC DNA]</scope>
    <source>
        <strain evidence="4">Zn</strain>
    </source>
</reference>
<keyword evidence="4" id="KW-1185">Reference proteome</keyword>
<feature type="compositionally biased region" description="Basic and acidic residues" evidence="1">
    <location>
        <begin position="294"/>
        <end position="320"/>
    </location>
</feature>
<evidence type="ECO:0000313" key="3">
    <source>
        <dbReference type="EMBL" id="KIN02290.1"/>
    </source>
</evidence>
<dbReference type="OrthoDB" id="2119945at2759"/>
<dbReference type="Pfam" id="PF08588">
    <property type="entry name" value="Duc1"/>
    <property type="match status" value="1"/>
</dbReference>
<dbReference type="InterPro" id="IPR013897">
    <property type="entry name" value="Duc1"/>
</dbReference>
<dbReference type="Proteomes" id="UP000054321">
    <property type="component" value="Unassembled WGS sequence"/>
</dbReference>
<protein>
    <recommendedName>
        <fullName evidence="2">Domain of unknown function at the cortex 1 domain-containing protein</fullName>
    </recommendedName>
</protein>